<dbReference type="EMBL" id="JANPWB010000009">
    <property type="protein sequence ID" value="KAJ1150449.1"/>
    <property type="molecule type" value="Genomic_DNA"/>
</dbReference>
<feature type="compositionally biased region" description="Basic and acidic residues" evidence="4">
    <location>
        <begin position="504"/>
        <end position="516"/>
    </location>
</feature>
<keyword evidence="3" id="KW-0963">Cytoplasm</keyword>
<dbReference type="Proteomes" id="UP001066276">
    <property type="component" value="Chromosome 5"/>
</dbReference>
<dbReference type="GO" id="GO:0007165">
    <property type="term" value="P:signal transduction"/>
    <property type="evidence" value="ECO:0007669"/>
    <property type="project" value="TreeGrafter"/>
</dbReference>
<dbReference type="FunFam" id="3.30.870.10:FF:000004">
    <property type="entry name" value="protein FAM83H isoform X2"/>
    <property type="match status" value="1"/>
</dbReference>
<feature type="compositionally biased region" description="Polar residues" evidence="4">
    <location>
        <begin position="663"/>
        <end position="674"/>
    </location>
</feature>
<name>A0AAV7RCB9_PLEWA</name>
<dbReference type="GO" id="GO:0019901">
    <property type="term" value="F:protein kinase binding"/>
    <property type="evidence" value="ECO:0007669"/>
    <property type="project" value="TreeGrafter"/>
</dbReference>
<evidence type="ECO:0000313" key="7">
    <source>
        <dbReference type="Proteomes" id="UP001066276"/>
    </source>
</evidence>
<dbReference type="SUPFAM" id="SSF56024">
    <property type="entry name" value="Phospholipase D/nuclease"/>
    <property type="match status" value="1"/>
</dbReference>
<dbReference type="InterPro" id="IPR050944">
    <property type="entry name" value="FAM83"/>
</dbReference>
<feature type="compositionally biased region" description="Polar residues" evidence="4">
    <location>
        <begin position="517"/>
        <end position="528"/>
    </location>
</feature>
<protein>
    <recommendedName>
        <fullName evidence="5">Scaffolding anchor of CK1 domain-containing protein</fullName>
    </recommendedName>
</protein>
<dbReference type="Gene3D" id="3.30.870.10">
    <property type="entry name" value="Endonuclease Chain A"/>
    <property type="match status" value="1"/>
</dbReference>
<reference evidence="6" key="1">
    <citation type="journal article" date="2022" name="bioRxiv">
        <title>Sequencing and chromosome-scale assembly of the giantPleurodeles waltlgenome.</title>
        <authorList>
            <person name="Brown T."/>
            <person name="Elewa A."/>
            <person name="Iarovenko S."/>
            <person name="Subramanian E."/>
            <person name="Araus A.J."/>
            <person name="Petzold A."/>
            <person name="Susuki M."/>
            <person name="Suzuki K.-i.T."/>
            <person name="Hayashi T."/>
            <person name="Toyoda A."/>
            <person name="Oliveira C."/>
            <person name="Osipova E."/>
            <person name="Leigh N.D."/>
            <person name="Simon A."/>
            <person name="Yun M.H."/>
        </authorList>
    </citation>
    <scope>NUCLEOTIDE SEQUENCE</scope>
    <source>
        <strain evidence="6">20211129_DDA</strain>
        <tissue evidence="6">Liver</tissue>
    </source>
</reference>
<comment type="subcellular location">
    <subcellularLocation>
        <location evidence="1">Cytoplasm</location>
    </subcellularLocation>
</comment>
<accession>A0AAV7RCB9</accession>
<evidence type="ECO:0000256" key="3">
    <source>
        <dbReference type="ARBA" id="ARBA00022490"/>
    </source>
</evidence>
<dbReference type="GO" id="GO:0005737">
    <property type="term" value="C:cytoplasm"/>
    <property type="evidence" value="ECO:0007669"/>
    <property type="project" value="UniProtKB-SubCell"/>
</dbReference>
<keyword evidence="7" id="KW-1185">Reference proteome</keyword>
<evidence type="ECO:0000313" key="6">
    <source>
        <dbReference type="EMBL" id="KAJ1150449.1"/>
    </source>
</evidence>
<evidence type="ECO:0000259" key="5">
    <source>
        <dbReference type="Pfam" id="PF07894"/>
    </source>
</evidence>
<feature type="domain" description="Scaffolding anchor of CK1" evidence="5">
    <location>
        <begin position="104"/>
        <end position="370"/>
    </location>
</feature>
<evidence type="ECO:0000256" key="4">
    <source>
        <dbReference type="SAM" id="MobiDB-lite"/>
    </source>
</evidence>
<comment type="caution">
    <text evidence="6">The sequence shown here is derived from an EMBL/GenBank/DDBJ whole genome shotgun (WGS) entry which is preliminary data.</text>
</comment>
<dbReference type="Pfam" id="PF07894">
    <property type="entry name" value="SACK1"/>
    <property type="match status" value="1"/>
</dbReference>
<dbReference type="AlphaFoldDB" id="A0AAV7RCB9"/>
<proteinExistence type="inferred from homology"/>
<feature type="compositionally biased region" description="Basic and acidic residues" evidence="4">
    <location>
        <begin position="529"/>
        <end position="545"/>
    </location>
</feature>
<gene>
    <name evidence="6" type="ORF">NDU88_003240</name>
</gene>
<comment type="similarity">
    <text evidence="2">Belongs to the FAM83 family.</text>
</comment>
<sequence>MRCSAPAFLILISGKENFSPLNVLPPIESLDFERLLLKTSRCKYLPDLAGLRVLALQILSSLLLECLQGRAENKQRICNLFKLWRALNYEILGLNWLSMYKCIRSENYIEPHYKEWYRVAIETLIEGGVEAYQEFITKERVTEFLAEEELSYILNNIKKPPENVAYSTDDNTDDASSSGTYWPMESDVEAPNLDLGWPNLISGLSGPTKVDLLFHPPRAQPLTIKETVRKMMKDAKQVIAIVMDMFTDVDLFKEVIEASTRGISVYILLDDTKMCHFLKMTEKQGFQVQRNRNIRVRTVKGHDYFSKSGAKFCGRMEQKFLLVDSKKVLYGNYSFMWSFEKVHLSMVQVITGQLVESFDEEFRTLYARSCVPSGFGPEELGYATHQQLPEADKRRSLHIPEGSRGDNYTTNKPTTSYLYTSLCANKQGDNIASQQNDTLLKRRSLPMFESLKLNIANSVNRPSNSYIYSSLVKGRVREADNPAVQPDNQQLNSVHAASTQSANVDERNTNESRNDSANKALSYDSLNESCKDETNKQWSPKKENKGSPNFLKKGSKKLKSLLSLTPDKKETLSKSKAPAFYRMCSSSDTLISEEDDVAEKLKKSENKTEASPNLDRLPSTPLQSSLYRSKESVCVSPARSVRSVFDEGSKLSSTAGPIEGKFSETTGDASAPRFNTEQIQYQDPKETRMEVGYGTAYVSTSLQRAQAGGEVWGQEPSGVGELSLGAIMASIQDLKGMLESKLNAVTVDVSLLRADLKKTS</sequence>
<feature type="region of interest" description="Disordered" evidence="4">
    <location>
        <begin position="649"/>
        <end position="674"/>
    </location>
</feature>
<evidence type="ECO:0000256" key="2">
    <source>
        <dbReference type="ARBA" id="ARBA00006937"/>
    </source>
</evidence>
<feature type="region of interest" description="Disordered" evidence="4">
    <location>
        <begin position="600"/>
        <end position="622"/>
    </location>
</feature>
<dbReference type="GO" id="GO:0016020">
    <property type="term" value="C:membrane"/>
    <property type="evidence" value="ECO:0007669"/>
    <property type="project" value="TreeGrafter"/>
</dbReference>
<organism evidence="6 7">
    <name type="scientific">Pleurodeles waltl</name>
    <name type="common">Iberian ribbed newt</name>
    <dbReference type="NCBI Taxonomy" id="8319"/>
    <lineage>
        <taxon>Eukaryota</taxon>
        <taxon>Metazoa</taxon>
        <taxon>Chordata</taxon>
        <taxon>Craniata</taxon>
        <taxon>Vertebrata</taxon>
        <taxon>Euteleostomi</taxon>
        <taxon>Amphibia</taxon>
        <taxon>Batrachia</taxon>
        <taxon>Caudata</taxon>
        <taxon>Salamandroidea</taxon>
        <taxon>Salamandridae</taxon>
        <taxon>Pleurodelinae</taxon>
        <taxon>Pleurodeles</taxon>
    </lineage>
</organism>
<dbReference type="PANTHER" id="PTHR16181:SF29">
    <property type="entry name" value="PROTEIN FAM83A-RELATED"/>
    <property type="match status" value="1"/>
</dbReference>
<feature type="region of interest" description="Disordered" evidence="4">
    <location>
        <begin position="482"/>
        <end position="554"/>
    </location>
</feature>
<feature type="compositionally biased region" description="Polar residues" evidence="4">
    <location>
        <begin position="486"/>
        <end position="503"/>
    </location>
</feature>
<dbReference type="PANTHER" id="PTHR16181">
    <property type="entry name" value="PROTEIN FAM83A-RELATED"/>
    <property type="match status" value="1"/>
</dbReference>
<evidence type="ECO:0000256" key="1">
    <source>
        <dbReference type="ARBA" id="ARBA00004496"/>
    </source>
</evidence>
<dbReference type="InterPro" id="IPR012461">
    <property type="entry name" value="SACK1"/>
</dbReference>